<dbReference type="InterPro" id="IPR018531">
    <property type="entry name" value="DUF1993"/>
</dbReference>
<accession>A0AAV9GB97</accession>
<dbReference type="Proteomes" id="UP001321760">
    <property type="component" value="Unassembled WGS sequence"/>
</dbReference>
<name>A0AAV9GB97_9PEZI</name>
<dbReference type="PANTHER" id="PTHR36922:SF1">
    <property type="entry name" value="DUF1993 DOMAIN-CONTAINING PROTEIN"/>
    <property type="match status" value="1"/>
</dbReference>
<dbReference type="PANTHER" id="PTHR36922">
    <property type="entry name" value="BLL2446 PROTEIN"/>
    <property type="match status" value="1"/>
</dbReference>
<evidence type="ECO:0000313" key="1">
    <source>
        <dbReference type="EMBL" id="KAK4445374.1"/>
    </source>
</evidence>
<reference evidence="1" key="2">
    <citation type="submission" date="2023-05" db="EMBL/GenBank/DDBJ databases">
        <authorList>
            <consortium name="Lawrence Berkeley National Laboratory"/>
            <person name="Steindorff A."/>
            <person name="Hensen N."/>
            <person name="Bonometti L."/>
            <person name="Westerberg I."/>
            <person name="Brannstrom I.O."/>
            <person name="Guillou S."/>
            <person name="Cros-Aarteil S."/>
            <person name="Calhoun S."/>
            <person name="Haridas S."/>
            <person name="Kuo A."/>
            <person name="Mondo S."/>
            <person name="Pangilinan J."/>
            <person name="Riley R."/>
            <person name="Labutti K."/>
            <person name="Andreopoulos B."/>
            <person name="Lipzen A."/>
            <person name="Chen C."/>
            <person name="Yanf M."/>
            <person name="Daum C."/>
            <person name="Ng V."/>
            <person name="Clum A."/>
            <person name="Ohm R."/>
            <person name="Martin F."/>
            <person name="Silar P."/>
            <person name="Natvig D."/>
            <person name="Lalanne C."/>
            <person name="Gautier V."/>
            <person name="Ament-Velasquez S.L."/>
            <person name="Kruys A."/>
            <person name="Hutchinson M.I."/>
            <person name="Powell A.J."/>
            <person name="Barry K."/>
            <person name="Miller A.N."/>
            <person name="Grigoriev I.V."/>
            <person name="Debuchy R."/>
            <person name="Gladieux P."/>
            <person name="Thoren M.H."/>
            <person name="Johannesson H."/>
        </authorList>
    </citation>
    <scope>NUCLEOTIDE SEQUENCE</scope>
    <source>
        <strain evidence="1">PSN243</strain>
    </source>
</reference>
<protein>
    <submittedName>
        <fullName evidence="1">Uncharacterized protein</fullName>
    </submittedName>
</protein>
<proteinExistence type="predicted"/>
<reference evidence="1" key="1">
    <citation type="journal article" date="2023" name="Mol. Phylogenet. Evol.">
        <title>Genome-scale phylogeny and comparative genomics of the fungal order Sordariales.</title>
        <authorList>
            <person name="Hensen N."/>
            <person name="Bonometti L."/>
            <person name="Westerberg I."/>
            <person name="Brannstrom I.O."/>
            <person name="Guillou S."/>
            <person name="Cros-Aarteil S."/>
            <person name="Calhoun S."/>
            <person name="Haridas S."/>
            <person name="Kuo A."/>
            <person name="Mondo S."/>
            <person name="Pangilinan J."/>
            <person name="Riley R."/>
            <person name="LaButti K."/>
            <person name="Andreopoulos B."/>
            <person name="Lipzen A."/>
            <person name="Chen C."/>
            <person name="Yan M."/>
            <person name="Daum C."/>
            <person name="Ng V."/>
            <person name="Clum A."/>
            <person name="Steindorff A."/>
            <person name="Ohm R.A."/>
            <person name="Martin F."/>
            <person name="Silar P."/>
            <person name="Natvig D.O."/>
            <person name="Lalanne C."/>
            <person name="Gautier V."/>
            <person name="Ament-Velasquez S.L."/>
            <person name="Kruys A."/>
            <person name="Hutchinson M.I."/>
            <person name="Powell A.J."/>
            <person name="Barry K."/>
            <person name="Miller A.N."/>
            <person name="Grigoriev I.V."/>
            <person name="Debuchy R."/>
            <person name="Gladieux P."/>
            <person name="Hiltunen Thoren M."/>
            <person name="Johannesson H."/>
        </authorList>
    </citation>
    <scope>NUCLEOTIDE SEQUENCE</scope>
    <source>
        <strain evidence="1">PSN243</strain>
    </source>
</reference>
<dbReference type="Pfam" id="PF09351">
    <property type="entry name" value="DUF1993"/>
    <property type="match status" value="1"/>
</dbReference>
<gene>
    <name evidence="1" type="ORF">QBC34DRAFT_472685</name>
</gene>
<evidence type="ECO:0000313" key="2">
    <source>
        <dbReference type="Proteomes" id="UP001321760"/>
    </source>
</evidence>
<keyword evidence="2" id="KW-1185">Reference proteome</keyword>
<sequence length="225" mass="23930">MPITLPSISTQTYLSAFLTLTHLLKKALASSPTANTTLPSARLAPDMIPLSKQITKASNVATAAIYQLLPPSYIGPAAPKWQDDESTLEELIARCDATIAMLRGVRDEHLEGREGEKVEMVLGNGKVLRGDGRSVTLGMGMPNVMFHVVIAYAILRARGVELGKGDYLGGFVGGTEGLEVVVPEGGRWGSLAGWGWSVEWGRNLPPVGKGQCDVPGRGVGNFLYG</sequence>
<dbReference type="InterPro" id="IPR034660">
    <property type="entry name" value="DinB/YfiT-like"/>
</dbReference>
<dbReference type="AlphaFoldDB" id="A0AAV9GB97"/>
<organism evidence="1 2">
    <name type="scientific">Podospora aff. communis PSN243</name>
    <dbReference type="NCBI Taxonomy" id="3040156"/>
    <lineage>
        <taxon>Eukaryota</taxon>
        <taxon>Fungi</taxon>
        <taxon>Dikarya</taxon>
        <taxon>Ascomycota</taxon>
        <taxon>Pezizomycotina</taxon>
        <taxon>Sordariomycetes</taxon>
        <taxon>Sordariomycetidae</taxon>
        <taxon>Sordariales</taxon>
        <taxon>Podosporaceae</taxon>
        <taxon>Podospora</taxon>
    </lineage>
</organism>
<dbReference type="Gene3D" id="1.20.120.450">
    <property type="entry name" value="dinb family like domain"/>
    <property type="match status" value="1"/>
</dbReference>
<comment type="caution">
    <text evidence="1">The sequence shown here is derived from an EMBL/GenBank/DDBJ whole genome shotgun (WGS) entry which is preliminary data.</text>
</comment>
<dbReference type="SUPFAM" id="SSF109854">
    <property type="entry name" value="DinB/YfiT-like putative metalloenzymes"/>
    <property type="match status" value="1"/>
</dbReference>
<dbReference type="EMBL" id="MU865966">
    <property type="protein sequence ID" value="KAK4445374.1"/>
    <property type="molecule type" value="Genomic_DNA"/>
</dbReference>